<dbReference type="Gene3D" id="3.60.21.10">
    <property type="match status" value="1"/>
</dbReference>
<dbReference type="AlphaFoldDB" id="A0A833CC64"/>
<evidence type="ECO:0000313" key="4">
    <source>
        <dbReference type="Proteomes" id="UP000434554"/>
    </source>
</evidence>
<feature type="domain" description="Calcineurin-like phosphoesterase" evidence="2">
    <location>
        <begin position="75"/>
        <end position="250"/>
    </location>
</feature>
<proteinExistence type="predicted"/>
<dbReference type="EMBL" id="WBKH01000002">
    <property type="protein sequence ID" value="KAB1479564.1"/>
    <property type="molecule type" value="Genomic_DNA"/>
</dbReference>
<comment type="caution">
    <text evidence="3">The sequence shown here is derived from an EMBL/GenBank/DDBJ whole genome shotgun (WGS) entry which is preliminary data.</text>
</comment>
<dbReference type="Proteomes" id="UP000434554">
    <property type="component" value="Unassembled WGS sequence"/>
</dbReference>
<keyword evidence="1" id="KW-0472">Membrane</keyword>
<dbReference type="InterPro" id="IPR004843">
    <property type="entry name" value="Calcineurin-like_PHP"/>
</dbReference>
<dbReference type="RefSeq" id="WP_127008093.1">
    <property type="nucleotide sequence ID" value="NZ_RQUZ01000008.1"/>
</dbReference>
<keyword evidence="1" id="KW-0812">Transmembrane</keyword>
<dbReference type="Pfam" id="PF00149">
    <property type="entry name" value="Metallophos"/>
    <property type="match status" value="1"/>
</dbReference>
<name>A0A833CC64_9FIRM</name>
<organism evidence="3 4">
    <name type="scientific">Veillonella seminalis</name>
    <dbReference type="NCBI Taxonomy" id="1502943"/>
    <lineage>
        <taxon>Bacteria</taxon>
        <taxon>Bacillati</taxon>
        <taxon>Bacillota</taxon>
        <taxon>Negativicutes</taxon>
        <taxon>Veillonellales</taxon>
        <taxon>Veillonellaceae</taxon>
        <taxon>Veillonella</taxon>
    </lineage>
</organism>
<dbReference type="PANTHER" id="PTHR31302:SF0">
    <property type="entry name" value="TRANSMEMBRANE PROTEIN WITH METALLOPHOSPHOESTERASE DOMAIN"/>
    <property type="match status" value="1"/>
</dbReference>
<reference evidence="3 4" key="1">
    <citation type="submission" date="2019-09" db="EMBL/GenBank/DDBJ databases">
        <title>Draft genome sequence of 3 type strains from the CCUG.</title>
        <authorList>
            <person name="Pineiro-Iglesias B."/>
            <person name="Tunovic T."/>
            <person name="Unosson C."/>
            <person name="Inganas E."/>
            <person name="Ohlen M."/>
            <person name="Cardew S."/>
            <person name="Jensie-Markopoulos S."/>
            <person name="Salva-Serra F."/>
            <person name="Jaen-Luchoro D."/>
            <person name="Karlsson R."/>
            <person name="Svensson-Stadler L."/>
            <person name="Chun J."/>
            <person name="Moore E."/>
        </authorList>
    </citation>
    <scope>NUCLEOTIDE SEQUENCE [LARGE SCALE GENOMIC DNA]</scope>
    <source>
        <strain evidence="3 4">CCUG 65427</strain>
    </source>
</reference>
<protein>
    <submittedName>
        <fullName evidence="3">Metallophosphoesterase</fullName>
    </submittedName>
</protein>
<evidence type="ECO:0000313" key="3">
    <source>
        <dbReference type="EMBL" id="KAB1479564.1"/>
    </source>
</evidence>
<dbReference type="InterPro" id="IPR029052">
    <property type="entry name" value="Metallo-depent_PP-like"/>
</dbReference>
<dbReference type="InterPro" id="IPR051158">
    <property type="entry name" value="Metallophosphoesterase_sf"/>
</dbReference>
<dbReference type="GeneID" id="83055390"/>
<dbReference type="SUPFAM" id="SSF56300">
    <property type="entry name" value="Metallo-dependent phosphatases"/>
    <property type="match status" value="1"/>
</dbReference>
<gene>
    <name evidence="3" type="ORF">F8R14_02630</name>
</gene>
<keyword evidence="1" id="KW-1133">Transmembrane helix</keyword>
<accession>A0A833CC64</accession>
<dbReference type="PANTHER" id="PTHR31302">
    <property type="entry name" value="TRANSMEMBRANE PROTEIN WITH METALLOPHOSPHOESTERASE DOMAIN-RELATED"/>
    <property type="match status" value="1"/>
</dbReference>
<feature type="transmembrane region" description="Helical" evidence="1">
    <location>
        <begin position="34"/>
        <end position="54"/>
    </location>
</feature>
<evidence type="ECO:0000256" key="1">
    <source>
        <dbReference type="SAM" id="Phobius"/>
    </source>
</evidence>
<dbReference type="GO" id="GO:0016787">
    <property type="term" value="F:hydrolase activity"/>
    <property type="evidence" value="ECO:0007669"/>
    <property type="project" value="InterPro"/>
</dbReference>
<evidence type="ECO:0000259" key="2">
    <source>
        <dbReference type="Pfam" id="PF00149"/>
    </source>
</evidence>
<sequence>MTMWLILFGSLFLLGLAEILRVLAMKFDLATISRSAAALVGVLVTVVYLGVGWYQAHHVAQTEYTVTTDKKVGNLRVAFFGDSHLGSTFDADGLAEHLKTIEKAKPDLLVIAGDFVDERTTKAEMIKAAQALGDVNTPYGVYYVFGNHDKALYQPGIRDFSGDDLVAELEKNGVIVLQDESILLDDRFYLVGRQDASQEFDFGGSRASIADLMAPLDHSKYTIVLDHQPRDYAAEAKAGADLVLSGHTHGGQMIPLMQIIQWFGIGQNDRLYGIEKRDNTNFIVTSGISE</sequence>